<proteinExistence type="predicted"/>
<dbReference type="Gene3D" id="1.10.510.10">
    <property type="entry name" value="Transferase(Phosphotransferase) domain 1"/>
    <property type="match status" value="1"/>
</dbReference>
<keyword evidence="3" id="KW-1185">Reference proteome</keyword>
<dbReference type="Pfam" id="PF00069">
    <property type="entry name" value="Pkinase"/>
    <property type="match status" value="1"/>
</dbReference>
<reference evidence="2" key="1">
    <citation type="submission" date="2016-10" db="EMBL/GenBank/DDBJ databases">
        <authorList>
            <person name="Benchimol M."/>
            <person name="Almeida L.G."/>
            <person name="Vasconcelos A.T."/>
            <person name="Perreira-Neves A."/>
            <person name="Rosa I.A."/>
            <person name="Tasca T."/>
            <person name="Bogo M.R."/>
            <person name="de Souza W."/>
        </authorList>
    </citation>
    <scope>NUCLEOTIDE SEQUENCE [LARGE SCALE GENOMIC DNA]</scope>
    <source>
        <strain evidence="2">K</strain>
    </source>
</reference>
<dbReference type="PROSITE" id="PS00109">
    <property type="entry name" value="PROTEIN_KINASE_TYR"/>
    <property type="match status" value="1"/>
</dbReference>
<dbReference type="InterPro" id="IPR000719">
    <property type="entry name" value="Prot_kinase_dom"/>
</dbReference>
<keyword evidence="2" id="KW-0808">Transferase</keyword>
<keyword evidence="2" id="KW-0418">Kinase</keyword>
<feature type="domain" description="Protein kinase" evidence="1">
    <location>
        <begin position="12"/>
        <end position="260"/>
    </location>
</feature>
<evidence type="ECO:0000313" key="2">
    <source>
        <dbReference type="EMBL" id="OHT12357.1"/>
    </source>
</evidence>
<dbReference type="GO" id="GO:0005524">
    <property type="term" value="F:ATP binding"/>
    <property type="evidence" value="ECO:0007669"/>
    <property type="project" value="InterPro"/>
</dbReference>
<dbReference type="PANTHER" id="PTHR13902">
    <property type="entry name" value="SERINE/THREONINE-PROTEIN KINASE WNK WITH NO LYSINE -RELATED"/>
    <property type="match status" value="1"/>
</dbReference>
<organism evidence="2 3">
    <name type="scientific">Tritrichomonas foetus</name>
    <dbReference type="NCBI Taxonomy" id="1144522"/>
    <lineage>
        <taxon>Eukaryota</taxon>
        <taxon>Metamonada</taxon>
        <taxon>Parabasalia</taxon>
        <taxon>Tritrichomonadida</taxon>
        <taxon>Tritrichomonadidae</taxon>
        <taxon>Tritrichomonas</taxon>
    </lineage>
</organism>
<dbReference type="InterPro" id="IPR011009">
    <property type="entry name" value="Kinase-like_dom_sf"/>
</dbReference>
<dbReference type="GeneID" id="94834521"/>
<name>A0A1J4KSB1_9EUKA</name>
<dbReference type="RefSeq" id="XP_068365493.1">
    <property type="nucleotide sequence ID" value="XM_068499817.1"/>
</dbReference>
<dbReference type="InterPro" id="IPR008266">
    <property type="entry name" value="Tyr_kinase_AS"/>
</dbReference>
<evidence type="ECO:0000259" key="1">
    <source>
        <dbReference type="PROSITE" id="PS50011"/>
    </source>
</evidence>
<dbReference type="VEuPathDB" id="TrichDB:TRFO_17834"/>
<dbReference type="SUPFAM" id="SSF56112">
    <property type="entry name" value="Protein kinase-like (PK-like)"/>
    <property type="match status" value="1"/>
</dbReference>
<accession>A0A1J4KSB1</accession>
<comment type="caution">
    <text evidence="2">The sequence shown here is derived from an EMBL/GenBank/DDBJ whole genome shotgun (WGS) entry which is preliminary data.</text>
</comment>
<dbReference type="InterPro" id="IPR050588">
    <property type="entry name" value="WNK_Ser-Thr_kinase"/>
</dbReference>
<dbReference type="GO" id="GO:0004672">
    <property type="term" value="F:protein kinase activity"/>
    <property type="evidence" value="ECO:0007669"/>
    <property type="project" value="InterPro"/>
</dbReference>
<gene>
    <name evidence="2" type="ORF">TRFO_17834</name>
</gene>
<dbReference type="OrthoDB" id="1034557at2759"/>
<protein>
    <submittedName>
        <fullName evidence="2">STE family protein kinase</fullName>
    </submittedName>
</protein>
<evidence type="ECO:0000313" key="3">
    <source>
        <dbReference type="Proteomes" id="UP000179807"/>
    </source>
</evidence>
<dbReference type="PROSITE" id="PS50011">
    <property type="entry name" value="PROTEIN_KINASE_DOM"/>
    <property type="match status" value="1"/>
</dbReference>
<dbReference type="AlphaFoldDB" id="A0A1J4KSB1"/>
<dbReference type="Gene3D" id="3.30.200.20">
    <property type="entry name" value="Phosphorylase Kinase, domain 1"/>
    <property type="match status" value="1"/>
</dbReference>
<sequence>MTETIQDPSKRYTRREEISRTDRCIEYRAADQNEGTEVLWHEFKLDPLDSANKNLIEHIKTLGRTKHPNLINLYHAWLDKKKHIIYFLTEYFANQTLSSYVQNVGHNLTRTAIGNWCVQIMDALEFLHSMMPPFIHSDVSCQNIFIDPSEGIVKLGLPDLDMYLSNEIKPMQAPEAQEYVSDPKSDVWTLGMAVLEMITSKKPFSEAKTDIQLREAICSRSMPSEFLEIDDPIIADFIQVCFLPLEQRPSISQLRDHPLFAEIELNQDTGSQSTTDVQYREISSDIKNMPEFTALLQRQKAEKQEILKKHDLQKMETRERIRQRLQNLGRL</sequence>
<dbReference type="Proteomes" id="UP000179807">
    <property type="component" value="Unassembled WGS sequence"/>
</dbReference>
<dbReference type="EMBL" id="MLAK01000565">
    <property type="protein sequence ID" value="OHT12357.1"/>
    <property type="molecule type" value="Genomic_DNA"/>
</dbReference>